<feature type="transmembrane region" description="Helical" evidence="2">
    <location>
        <begin position="14"/>
        <end position="35"/>
    </location>
</feature>
<dbReference type="InterPro" id="IPR036259">
    <property type="entry name" value="MFS_trans_sf"/>
</dbReference>
<keyword evidence="2" id="KW-0812">Transmembrane</keyword>
<keyword evidence="4" id="KW-1185">Reference proteome</keyword>
<protein>
    <submittedName>
        <fullName evidence="3">Uncharacterized protein</fullName>
    </submittedName>
</protein>
<feature type="compositionally biased region" description="Basic and acidic residues" evidence="1">
    <location>
        <begin position="230"/>
        <end position="239"/>
    </location>
</feature>
<dbReference type="VEuPathDB" id="TriTrypDB:Lsey_0657_0010"/>
<comment type="caution">
    <text evidence="3">The sequence shown here is derived from an EMBL/GenBank/DDBJ whole genome shotgun (WGS) entry which is preliminary data.</text>
</comment>
<evidence type="ECO:0000256" key="2">
    <source>
        <dbReference type="SAM" id="Phobius"/>
    </source>
</evidence>
<proteinExistence type="predicted"/>
<feature type="region of interest" description="Disordered" evidence="1">
    <location>
        <begin position="216"/>
        <end position="239"/>
    </location>
</feature>
<organism evidence="3 4">
    <name type="scientific">Leptomonas seymouri</name>
    <dbReference type="NCBI Taxonomy" id="5684"/>
    <lineage>
        <taxon>Eukaryota</taxon>
        <taxon>Discoba</taxon>
        <taxon>Euglenozoa</taxon>
        <taxon>Kinetoplastea</taxon>
        <taxon>Metakinetoplastina</taxon>
        <taxon>Trypanosomatida</taxon>
        <taxon>Trypanosomatidae</taxon>
        <taxon>Leishmaniinae</taxon>
        <taxon>Leptomonas</taxon>
    </lineage>
</organism>
<evidence type="ECO:0000256" key="1">
    <source>
        <dbReference type="SAM" id="MobiDB-lite"/>
    </source>
</evidence>
<evidence type="ECO:0000313" key="4">
    <source>
        <dbReference type="Proteomes" id="UP000038009"/>
    </source>
</evidence>
<dbReference type="Proteomes" id="UP000038009">
    <property type="component" value="Unassembled WGS sequence"/>
</dbReference>
<dbReference type="SUPFAM" id="SSF103473">
    <property type="entry name" value="MFS general substrate transporter"/>
    <property type="match status" value="1"/>
</dbReference>
<dbReference type="AlphaFoldDB" id="A0A0N1HZ99"/>
<dbReference type="EMBL" id="LJSK01000656">
    <property type="protein sequence ID" value="KPI82631.1"/>
    <property type="molecule type" value="Genomic_DNA"/>
</dbReference>
<keyword evidence="2" id="KW-1133">Transmembrane helix</keyword>
<accession>A0A0N1HZ99</accession>
<evidence type="ECO:0000313" key="3">
    <source>
        <dbReference type="EMBL" id="KPI82631.1"/>
    </source>
</evidence>
<name>A0A0N1HZ99_LEPSE</name>
<keyword evidence="2" id="KW-0472">Membrane</keyword>
<feature type="transmembrane region" description="Helical" evidence="2">
    <location>
        <begin position="113"/>
        <end position="134"/>
    </location>
</feature>
<gene>
    <name evidence="3" type="ORF">ABL78_8359</name>
</gene>
<feature type="transmembrane region" description="Helical" evidence="2">
    <location>
        <begin position="78"/>
        <end position="101"/>
    </location>
</feature>
<feature type="transmembrane region" description="Helical" evidence="2">
    <location>
        <begin position="47"/>
        <end position="72"/>
    </location>
</feature>
<sequence>MLSARYAAMEQKHYILFAAMSGVCTAGGRVFLGMYEKFLRVIRERTGVVIVPTLLYPITSVGLLIGLIFWIALPGDKVLILAYIIGPSFYGVSSSITPYILCTIFDRDLGMHYGFCFFAGAIGFVLCYWCSWYLTYKEESSLTLLGERCIGQRRCMNRAVGIYVALVFSSIFSSYIVHYRYSKLVRGKLQQRRVIVPRIRKIFCGRWNGNDGKEADAAAEEENGGANKEAAVKMDKSEQ</sequence>
<dbReference type="OrthoDB" id="410267at2759"/>
<dbReference type="OMA" id="GHELNAP"/>
<feature type="transmembrane region" description="Helical" evidence="2">
    <location>
        <begin position="160"/>
        <end position="181"/>
    </location>
</feature>
<reference evidence="3 4" key="1">
    <citation type="journal article" date="2015" name="PLoS Pathog.">
        <title>Leptomonas seymouri: Adaptations to the Dixenous Life Cycle Analyzed by Genome Sequencing, Transcriptome Profiling and Co-infection with Leishmania donovani.</title>
        <authorList>
            <person name="Kraeva N."/>
            <person name="Butenko A."/>
            <person name="Hlavacova J."/>
            <person name="Kostygov A."/>
            <person name="Myskova J."/>
            <person name="Grybchuk D."/>
            <person name="Lestinova T."/>
            <person name="Votypka J."/>
            <person name="Volf P."/>
            <person name="Opperdoes F."/>
            <person name="Flegontov P."/>
            <person name="Lukes J."/>
            <person name="Yurchenko V."/>
        </authorList>
    </citation>
    <scope>NUCLEOTIDE SEQUENCE [LARGE SCALE GENOMIC DNA]</scope>
    <source>
        <strain evidence="3 4">ATCC 30220</strain>
    </source>
</reference>